<keyword evidence="5 9" id="KW-0067">ATP-binding</keyword>
<dbReference type="GO" id="GO:0004823">
    <property type="term" value="F:leucine-tRNA ligase activity"/>
    <property type="evidence" value="ECO:0007669"/>
    <property type="project" value="UniProtKB-UniRule"/>
</dbReference>
<evidence type="ECO:0000256" key="7">
    <source>
        <dbReference type="ARBA" id="ARBA00023146"/>
    </source>
</evidence>
<evidence type="ECO:0000256" key="6">
    <source>
        <dbReference type="ARBA" id="ARBA00022917"/>
    </source>
</evidence>
<evidence type="ECO:0000259" key="12">
    <source>
        <dbReference type="Pfam" id="PF08264"/>
    </source>
</evidence>
<keyword evidence="16" id="KW-1185">Reference proteome</keyword>
<evidence type="ECO:0000256" key="4">
    <source>
        <dbReference type="ARBA" id="ARBA00022741"/>
    </source>
</evidence>
<keyword evidence="4 9" id="KW-0547">Nucleotide-binding</keyword>
<feature type="domain" description="Methionyl/Valyl/Leucyl/Isoleucyl-tRNA synthetase anticodon-binding" evidence="12">
    <location>
        <begin position="703"/>
        <end position="826"/>
    </location>
</feature>
<evidence type="ECO:0000313" key="16">
    <source>
        <dbReference type="Proteomes" id="UP001143486"/>
    </source>
</evidence>
<keyword evidence="2 9" id="KW-0963">Cytoplasm</keyword>
<evidence type="ECO:0000256" key="1">
    <source>
        <dbReference type="ARBA" id="ARBA00005594"/>
    </source>
</evidence>
<feature type="short sequence motif" description="'KMSKS' region" evidence="9">
    <location>
        <begin position="621"/>
        <end position="625"/>
    </location>
</feature>
<dbReference type="InterPro" id="IPR009080">
    <property type="entry name" value="tRNAsynth_Ia_anticodon-bd"/>
</dbReference>
<sequence length="861" mass="95678">MTMSRYNPREAEPKWQSAWAERDAFRAGGPESGKPKYYVLEMFPYPSGRIHVGHSRNYTMGDVVARYKRARGFDVLHPMGWDAFGLPAENAARDRGVHPGKWTYGNIDVMRKQLQRLGLALDWSREIATCDPAYYRHQQAIFLKFWENGLAYRKTAKVNWDPVDQTVLANEQVIDGKGWRSGAEVEQRELDQWFFKITQYADVLTDAIEGLDRWPDKVRTMQSNWIGRSRGAEVRFPLTDTRFGETIDVFTTRPDTLFGASFLALAPDHPIVKALAKDNPQIEAFCQDCARMGTTEEEIEKAPKKGIDLGIKVRHPFDESWEIPVWSANFVLSGYGTGAIFGSPAGDQRDLDFARKYGLPVNPVVLPPNADAATHTIEDEAFTGHGTIYNSRFLDGLETPAAIERAIEELEKLDLGKGATSYRLRDWLVSRQRYWGCPIPIVHCADCGAVPVPEDQLPVVLPEDVTFDQPSNPLERHPTWKNTDCPKCGKPARRETDTLDTFVCSSWYFLRFTSPWTGDAPFAPAEAEHWMPVDQYVGGIEHAILHLLYARFFTRALNDCGLMKLDGGEPFAGLFTQGMVTHETYKSADDKWLGPDEIEERDGTRVEIATGKPVTVGAIEKMSKSKKNVVDLDEFIENYGADAARWFVLSDSPPERDVEYTDSGVEGVWRFIQRLWTTVTSLPGGAPGPATIAADATGDALEIRKTAHKALKSVTDSIEGFRFNSAVAQVHDLVNALRKFEPSDAAGVAAKAEGLGILVRMIAPFVPHLAEECWSVLGGEGLVIDAAWPEADPALLVEDTVTLPIQVNGKRRAQIDVAKGAPEDVVKALALSHDGVVRATEGLTVRKVIVVPDRIVNIVVG</sequence>
<dbReference type="SUPFAM" id="SSF52374">
    <property type="entry name" value="Nucleotidylyl transferase"/>
    <property type="match status" value="1"/>
</dbReference>
<dbReference type="NCBIfam" id="TIGR00396">
    <property type="entry name" value="leuS_bact"/>
    <property type="match status" value="1"/>
</dbReference>
<evidence type="ECO:0000256" key="5">
    <source>
        <dbReference type="ARBA" id="ARBA00022840"/>
    </source>
</evidence>
<feature type="domain" description="Aminoacyl-tRNA synthetase class Ia" evidence="11">
    <location>
        <begin position="425"/>
        <end position="583"/>
    </location>
</feature>
<dbReference type="InterPro" id="IPR001412">
    <property type="entry name" value="aa-tRNA-synth_I_CS"/>
</dbReference>
<comment type="subcellular location">
    <subcellularLocation>
        <location evidence="9">Cytoplasm</location>
    </subcellularLocation>
</comment>
<dbReference type="Gene3D" id="3.40.50.620">
    <property type="entry name" value="HUPs"/>
    <property type="match status" value="2"/>
</dbReference>
<feature type="domain" description="Methionyl/Leucyl tRNA synthetase" evidence="13">
    <location>
        <begin position="39"/>
        <end position="173"/>
    </location>
</feature>
<dbReference type="SUPFAM" id="SSF47323">
    <property type="entry name" value="Anticodon-binding domain of a subclass of class I aminoacyl-tRNA synthetases"/>
    <property type="match status" value="1"/>
</dbReference>
<dbReference type="FunFam" id="1.10.730.10:FF:000002">
    <property type="entry name" value="Leucine--tRNA ligase"/>
    <property type="match status" value="1"/>
</dbReference>
<feature type="binding site" evidence="9">
    <location>
        <position position="624"/>
    </location>
    <ligand>
        <name>ATP</name>
        <dbReference type="ChEBI" id="CHEBI:30616"/>
    </ligand>
</feature>
<dbReference type="Gene3D" id="1.10.730.10">
    <property type="entry name" value="Isoleucyl-tRNA Synthetase, Domain 1"/>
    <property type="match status" value="1"/>
</dbReference>
<evidence type="ECO:0000256" key="2">
    <source>
        <dbReference type="ARBA" id="ARBA00022490"/>
    </source>
</evidence>
<dbReference type="InterPro" id="IPR025709">
    <property type="entry name" value="Leu_tRNA-synth_edit"/>
</dbReference>
<dbReference type="FunFam" id="3.40.50.620:FF:000056">
    <property type="entry name" value="Leucine--tRNA ligase"/>
    <property type="match status" value="1"/>
</dbReference>
<dbReference type="FunFam" id="3.40.50.620:FF:000003">
    <property type="entry name" value="Leucine--tRNA ligase"/>
    <property type="match status" value="1"/>
</dbReference>
<feature type="domain" description="Methionyl/Leucyl tRNA synthetase" evidence="13">
    <location>
        <begin position="620"/>
        <end position="663"/>
    </location>
</feature>
<keyword evidence="3 9" id="KW-0436">Ligase</keyword>
<accession>A0A9W6INQ0</accession>
<dbReference type="InterPro" id="IPR014729">
    <property type="entry name" value="Rossmann-like_a/b/a_fold"/>
</dbReference>
<keyword evidence="6 9" id="KW-0648">Protein biosynthesis</keyword>
<dbReference type="InterPro" id="IPR013155">
    <property type="entry name" value="M/V/L/I-tRNA-synth_anticd-bd"/>
</dbReference>
<dbReference type="Pfam" id="PF08264">
    <property type="entry name" value="Anticodon_1"/>
    <property type="match status" value="1"/>
</dbReference>
<feature type="short sequence motif" description="'HIGH' region" evidence="9">
    <location>
        <begin position="44"/>
        <end position="54"/>
    </location>
</feature>
<organism evidence="15 16">
    <name type="scientific">Maricaulis virginensis</name>
    <dbReference type="NCBI Taxonomy" id="144022"/>
    <lineage>
        <taxon>Bacteria</taxon>
        <taxon>Pseudomonadati</taxon>
        <taxon>Pseudomonadota</taxon>
        <taxon>Alphaproteobacteria</taxon>
        <taxon>Maricaulales</taxon>
        <taxon>Maricaulaceae</taxon>
        <taxon>Maricaulis</taxon>
    </lineage>
</organism>
<keyword evidence="7 9" id="KW-0030">Aminoacyl-tRNA synthetase</keyword>
<dbReference type="GO" id="GO:0006429">
    <property type="term" value="P:leucyl-tRNA aminoacylation"/>
    <property type="evidence" value="ECO:0007669"/>
    <property type="project" value="UniProtKB-UniRule"/>
</dbReference>
<evidence type="ECO:0000259" key="13">
    <source>
        <dbReference type="Pfam" id="PF09334"/>
    </source>
</evidence>
<dbReference type="Gene3D" id="3.10.20.590">
    <property type="match status" value="1"/>
</dbReference>
<dbReference type="Gene3D" id="3.90.740.10">
    <property type="entry name" value="Valyl/Leucyl/Isoleucyl-tRNA synthetase, editing domain"/>
    <property type="match status" value="1"/>
</dbReference>
<feature type="domain" description="Leucyl-tRNA synthetase editing" evidence="14">
    <location>
        <begin position="224"/>
        <end position="410"/>
    </location>
</feature>
<dbReference type="GO" id="GO:0005524">
    <property type="term" value="F:ATP binding"/>
    <property type="evidence" value="ECO:0007669"/>
    <property type="project" value="UniProtKB-UniRule"/>
</dbReference>
<evidence type="ECO:0000313" key="15">
    <source>
        <dbReference type="EMBL" id="GLK52867.1"/>
    </source>
</evidence>
<dbReference type="Gene3D" id="2.20.28.290">
    <property type="match status" value="1"/>
</dbReference>
<dbReference type="SUPFAM" id="SSF50677">
    <property type="entry name" value="ValRS/IleRS/LeuRS editing domain"/>
    <property type="match status" value="1"/>
</dbReference>
<evidence type="ECO:0000256" key="9">
    <source>
        <dbReference type="HAMAP-Rule" id="MF_00049"/>
    </source>
</evidence>
<dbReference type="GO" id="GO:0005829">
    <property type="term" value="C:cytosol"/>
    <property type="evidence" value="ECO:0007669"/>
    <property type="project" value="TreeGrafter"/>
</dbReference>
<dbReference type="CDD" id="cd07958">
    <property type="entry name" value="Anticodon_Ia_Leu_BEm"/>
    <property type="match status" value="1"/>
</dbReference>
<reference evidence="15" key="1">
    <citation type="journal article" date="2014" name="Int. J. Syst. Evol. Microbiol.">
        <title>Complete genome sequence of Corynebacterium casei LMG S-19264T (=DSM 44701T), isolated from a smear-ripened cheese.</title>
        <authorList>
            <consortium name="US DOE Joint Genome Institute (JGI-PGF)"/>
            <person name="Walter F."/>
            <person name="Albersmeier A."/>
            <person name="Kalinowski J."/>
            <person name="Ruckert C."/>
        </authorList>
    </citation>
    <scope>NUCLEOTIDE SEQUENCE</scope>
    <source>
        <strain evidence="15">VKM B-1513</strain>
    </source>
</reference>
<name>A0A9W6INQ0_9PROT</name>
<evidence type="ECO:0000259" key="11">
    <source>
        <dbReference type="Pfam" id="PF00133"/>
    </source>
</evidence>
<dbReference type="InterPro" id="IPR002302">
    <property type="entry name" value="Leu-tRNA-ligase"/>
</dbReference>
<evidence type="ECO:0000256" key="8">
    <source>
        <dbReference type="ARBA" id="ARBA00047469"/>
    </source>
</evidence>
<dbReference type="CDD" id="cd00812">
    <property type="entry name" value="LeuRS_core"/>
    <property type="match status" value="1"/>
</dbReference>
<dbReference type="InterPro" id="IPR015413">
    <property type="entry name" value="Methionyl/Leucyl_tRNA_Synth"/>
</dbReference>
<dbReference type="Pfam" id="PF13603">
    <property type="entry name" value="tRNA-synt_1_2"/>
    <property type="match status" value="1"/>
</dbReference>
<evidence type="ECO:0000259" key="14">
    <source>
        <dbReference type="Pfam" id="PF13603"/>
    </source>
</evidence>
<dbReference type="InterPro" id="IPR002300">
    <property type="entry name" value="aa-tRNA-synth_Ia"/>
</dbReference>
<evidence type="ECO:0000256" key="10">
    <source>
        <dbReference type="RuleBase" id="RU363035"/>
    </source>
</evidence>
<reference evidence="15" key="2">
    <citation type="submission" date="2023-01" db="EMBL/GenBank/DDBJ databases">
        <authorList>
            <person name="Sun Q."/>
            <person name="Evtushenko L."/>
        </authorList>
    </citation>
    <scope>NUCLEOTIDE SEQUENCE</scope>
    <source>
        <strain evidence="15">VKM B-1513</strain>
    </source>
</reference>
<dbReference type="InterPro" id="IPR009008">
    <property type="entry name" value="Val/Leu/Ile-tRNA-synth_edit"/>
</dbReference>
<dbReference type="EMBL" id="BSFE01000006">
    <property type="protein sequence ID" value="GLK52867.1"/>
    <property type="molecule type" value="Genomic_DNA"/>
</dbReference>
<dbReference type="Pfam" id="PF00133">
    <property type="entry name" value="tRNA-synt_1"/>
    <property type="match status" value="1"/>
</dbReference>
<dbReference type="Proteomes" id="UP001143486">
    <property type="component" value="Unassembled WGS sequence"/>
</dbReference>
<dbReference type="GO" id="GO:0002161">
    <property type="term" value="F:aminoacyl-tRNA deacylase activity"/>
    <property type="evidence" value="ECO:0007669"/>
    <property type="project" value="InterPro"/>
</dbReference>
<dbReference type="HAMAP" id="MF_00049_B">
    <property type="entry name" value="Leu_tRNA_synth_B"/>
    <property type="match status" value="1"/>
</dbReference>
<gene>
    <name evidence="9 15" type="primary">leuS</name>
    <name evidence="15" type="ORF">GCM10017621_23750</name>
</gene>
<dbReference type="AlphaFoldDB" id="A0A9W6INQ0"/>
<protein>
    <recommendedName>
        <fullName evidence="9">Leucine--tRNA ligase</fullName>
        <ecNumber evidence="9">6.1.1.4</ecNumber>
    </recommendedName>
    <alternativeName>
        <fullName evidence="9">Leucyl-tRNA synthetase</fullName>
        <shortName evidence="9">LeuRS</shortName>
    </alternativeName>
</protein>
<dbReference type="PRINTS" id="PR00985">
    <property type="entry name" value="TRNASYNTHLEU"/>
</dbReference>
<evidence type="ECO:0000256" key="3">
    <source>
        <dbReference type="ARBA" id="ARBA00022598"/>
    </source>
</evidence>
<comment type="caution">
    <text evidence="15">The sequence shown here is derived from an EMBL/GenBank/DDBJ whole genome shotgun (WGS) entry which is preliminary data.</text>
</comment>
<dbReference type="EC" id="6.1.1.4" evidence="9"/>
<dbReference type="Pfam" id="PF09334">
    <property type="entry name" value="tRNA-synt_1g"/>
    <property type="match status" value="2"/>
</dbReference>
<proteinExistence type="inferred from homology"/>
<dbReference type="PROSITE" id="PS00178">
    <property type="entry name" value="AA_TRNA_LIGASE_I"/>
    <property type="match status" value="1"/>
</dbReference>
<comment type="catalytic activity">
    <reaction evidence="8 9">
        <text>tRNA(Leu) + L-leucine + ATP = L-leucyl-tRNA(Leu) + AMP + diphosphate</text>
        <dbReference type="Rhea" id="RHEA:11688"/>
        <dbReference type="Rhea" id="RHEA-COMP:9613"/>
        <dbReference type="Rhea" id="RHEA-COMP:9622"/>
        <dbReference type="ChEBI" id="CHEBI:30616"/>
        <dbReference type="ChEBI" id="CHEBI:33019"/>
        <dbReference type="ChEBI" id="CHEBI:57427"/>
        <dbReference type="ChEBI" id="CHEBI:78442"/>
        <dbReference type="ChEBI" id="CHEBI:78494"/>
        <dbReference type="ChEBI" id="CHEBI:456215"/>
        <dbReference type="EC" id="6.1.1.4"/>
    </reaction>
</comment>
<dbReference type="PANTHER" id="PTHR43740:SF2">
    <property type="entry name" value="LEUCINE--TRNA LIGASE, MITOCHONDRIAL"/>
    <property type="match status" value="1"/>
</dbReference>
<dbReference type="PANTHER" id="PTHR43740">
    <property type="entry name" value="LEUCYL-TRNA SYNTHETASE"/>
    <property type="match status" value="1"/>
</dbReference>
<comment type="similarity">
    <text evidence="1 9 10">Belongs to the class-I aminoacyl-tRNA synthetase family.</text>
</comment>